<accession>A0A0C1ZJ42</accession>
<comment type="caution">
    <text evidence="1">The sequence shown here is derived from an EMBL/GenBank/DDBJ whole genome shotgun (WGS) entry which is preliminary data.</text>
</comment>
<dbReference type="EMBL" id="JPRD01000015">
    <property type="protein sequence ID" value="KIF53226.1"/>
    <property type="molecule type" value="Genomic_DNA"/>
</dbReference>
<evidence type="ECO:0000313" key="2">
    <source>
        <dbReference type="Proteomes" id="UP000031586"/>
    </source>
</evidence>
<dbReference type="Proteomes" id="UP000031586">
    <property type="component" value="Unassembled WGS sequence"/>
</dbReference>
<evidence type="ECO:0000313" key="1">
    <source>
        <dbReference type="EMBL" id="KIF53226.1"/>
    </source>
</evidence>
<sequence>MEKSLFERIIQVTDITESEKLTEILSGSELKPEDFVPCFDLVNGSNEFMIKFDEVYLSDLQNSIKESAVPELDIDELVAHMVLVCDSELTEEQFWCEMLQGYQMTLAGDSPSLNTMYWNGVPDKKRLEMAIIHLMVKNILNVEQGLLTSVDIDARLVMPNPSIPPLTLSCSTDNGVMYQVAKFSNDEDEIKLFVFNDGSKDDNLNSRYGYFFCVTELEIFTQNWYGNVVTISSIEQALSYICDDISKVTNLDEVEQRIRGCMFNGV</sequence>
<organism evidence="1 2">
    <name type="scientific">Vibrio owensii CAIM 1854 = LMG 25443</name>
    <dbReference type="NCBI Taxonomy" id="1229493"/>
    <lineage>
        <taxon>Bacteria</taxon>
        <taxon>Pseudomonadati</taxon>
        <taxon>Pseudomonadota</taxon>
        <taxon>Gammaproteobacteria</taxon>
        <taxon>Vibrionales</taxon>
        <taxon>Vibrionaceae</taxon>
        <taxon>Vibrio</taxon>
    </lineage>
</organism>
<reference evidence="1 2" key="1">
    <citation type="submission" date="2014-07" db="EMBL/GenBank/DDBJ databases">
        <title>Unique and conserved regions in Vibrio harveyi and related species in comparison with the shrimp pathogen Vibrio harveyi CAIM 1792.</title>
        <authorList>
            <person name="Espinoza-Valles I."/>
            <person name="Vora G."/>
            <person name="Leekitcharoenphon P."/>
            <person name="Ussery D."/>
            <person name="Hoj L."/>
            <person name="Gomez-Gil B."/>
        </authorList>
    </citation>
    <scope>NUCLEOTIDE SEQUENCE [LARGE SCALE GENOMIC DNA]</scope>
    <source>
        <strain evidence="2">CAIM 1854 / LMG 25443</strain>
    </source>
</reference>
<proteinExistence type="predicted"/>
<dbReference type="RefSeq" id="WP_020194414.1">
    <property type="nucleotide sequence ID" value="NZ_BAOH01000005.1"/>
</dbReference>
<gene>
    <name evidence="1" type="ORF">H735_09865</name>
</gene>
<dbReference type="AlphaFoldDB" id="A0A0C1ZJ42"/>
<name>A0A0C1ZJ42_9VIBR</name>
<protein>
    <submittedName>
        <fullName evidence="1">Uncharacterized protein</fullName>
    </submittedName>
</protein>
<dbReference type="PATRIC" id="fig|1229493.5.peg.1059"/>